<evidence type="ECO:0000313" key="2">
    <source>
        <dbReference type="EMBL" id="KAG9269010.1"/>
    </source>
</evidence>
<accession>A0A8T2LBJ5</accession>
<reference evidence="2 3" key="1">
    <citation type="submission" date="2021-07" db="EMBL/GenBank/DDBJ databases">
        <authorList>
            <person name="Imarazene B."/>
            <person name="Zahm M."/>
            <person name="Klopp C."/>
            <person name="Cabau C."/>
            <person name="Beille S."/>
            <person name="Jouanno E."/>
            <person name="Castinel A."/>
            <person name="Lluch J."/>
            <person name="Gil L."/>
            <person name="Kuchtly C."/>
            <person name="Lopez Roques C."/>
            <person name="Donnadieu C."/>
            <person name="Parrinello H."/>
            <person name="Journot L."/>
            <person name="Du K."/>
            <person name="Schartl M."/>
            <person name="Retaux S."/>
            <person name="Guiguen Y."/>
        </authorList>
    </citation>
    <scope>NUCLEOTIDE SEQUENCE [LARGE SCALE GENOMIC DNA]</scope>
    <source>
        <strain evidence="2">Pach_M1</strain>
        <tissue evidence="2">Testis</tissue>
    </source>
</reference>
<feature type="compositionally biased region" description="Pro residues" evidence="1">
    <location>
        <begin position="517"/>
        <end position="531"/>
    </location>
</feature>
<dbReference type="Proteomes" id="UP000752171">
    <property type="component" value="Unassembled WGS sequence"/>
</dbReference>
<dbReference type="PANTHER" id="PTHR16209">
    <property type="entry name" value="VESICULAR, OVEREXPRESSED IN CANCER, PROSURVIVAL PROTEIN 1"/>
    <property type="match status" value="1"/>
</dbReference>
<feature type="region of interest" description="Disordered" evidence="1">
    <location>
        <begin position="87"/>
        <end position="127"/>
    </location>
</feature>
<dbReference type="InterPro" id="IPR021684">
    <property type="entry name" value="WBP1-like"/>
</dbReference>
<dbReference type="AlphaFoldDB" id="A0A8T2LBJ5"/>
<gene>
    <name evidence="2" type="primary">WBP1</name>
    <name evidence="2" type="ORF">AMEX_G15986</name>
</gene>
<protein>
    <submittedName>
        <fullName evidence="2">Flocculation protein FLO11-like</fullName>
    </submittedName>
</protein>
<dbReference type="OrthoDB" id="10070083at2759"/>
<feature type="compositionally biased region" description="Low complexity" evidence="1">
    <location>
        <begin position="467"/>
        <end position="479"/>
    </location>
</feature>
<evidence type="ECO:0000313" key="3">
    <source>
        <dbReference type="Proteomes" id="UP000752171"/>
    </source>
</evidence>
<feature type="region of interest" description="Disordered" evidence="1">
    <location>
        <begin position="312"/>
        <end position="368"/>
    </location>
</feature>
<feature type="compositionally biased region" description="Basic and acidic residues" evidence="1">
    <location>
        <begin position="91"/>
        <end position="101"/>
    </location>
</feature>
<feature type="region of interest" description="Disordered" evidence="1">
    <location>
        <begin position="258"/>
        <end position="287"/>
    </location>
</feature>
<dbReference type="Pfam" id="PF11669">
    <property type="entry name" value="WBP-1"/>
    <property type="match status" value="1"/>
</dbReference>
<feature type="compositionally biased region" description="Low complexity" evidence="1">
    <location>
        <begin position="532"/>
        <end position="549"/>
    </location>
</feature>
<feature type="compositionally biased region" description="Low complexity" evidence="1">
    <location>
        <begin position="500"/>
        <end position="516"/>
    </location>
</feature>
<feature type="region of interest" description="Disordered" evidence="1">
    <location>
        <begin position="467"/>
        <end position="572"/>
    </location>
</feature>
<feature type="compositionally biased region" description="Low complexity" evidence="1">
    <location>
        <begin position="324"/>
        <end position="333"/>
    </location>
</feature>
<evidence type="ECO:0000256" key="1">
    <source>
        <dbReference type="SAM" id="MobiDB-lite"/>
    </source>
</evidence>
<comment type="caution">
    <text evidence="2">The sequence shown here is derived from an EMBL/GenBank/DDBJ whole genome shotgun (WGS) entry which is preliminary data.</text>
</comment>
<feature type="compositionally biased region" description="Polar residues" evidence="1">
    <location>
        <begin position="486"/>
        <end position="499"/>
    </location>
</feature>
<proteinExistence type="predicted"/>
<feature type="compositionally biased region" description="Polar residues" evidence="1">
    <location>
        <begin position="344"/>
        <end position="361"/>
    </location>
</feature>
<dbReference type="EMBL" id="JAICCE010000013">
    <property type="protein sequence ID" value="KAG9269010.1"/>
    <property type="molecule type" value="Genomic_DNA"/>
</dbReference>
<dbReference type="InterPro" id="IPR051994">
    <property type="entry name" value="WW_domain-binding"/>
</dbReference>
<name>A0A8T2LBJ5_ASTMX</name>
<organism evidence="2 3">
    <name type="scientific">Astyanax mexicanus</name>
    <name type="common">Blind cave fish</name>
    <name type="synonym">Astyanax fasciatus mexicanus</name>
    <dbReference type="NCBI Taxonomy" id="7994"/>
    <lineage>
        <taxon>Eukaryota</taxon>
        <taxon>Metazoa</taxon>
        <taxon>Chordata</taxon>
        <taxon>Craniata</taxon>
        <taxon>Vertebrata</taxon>
        <taxon>Euteleostomi</taxon>
        <taxon>Actinopterygii</taxon>
        <taxon>Neopterygii</taxon>
        <taxon>Teleostei</taxon>
        <taxon>Ostariophysi</taxon>
        <taxon>Characiformes</taxon>
        <taxon>Characoidei</taxon>
        <taxon>Acestrorhamphidae</taxon>
        <taxon>Acestrorhamphinae</taxon>
        <taxon>Astyanax</taxon>
    </lineage>
</organism>
<feature type="compositionally biased region" description="Pro residues" evidence="1">
    <location>
        <begin position="550"/>
        <end position="566"/>
    </location>
</feature>
<sequence>MQATAGCPLIGRHAAQPQPISARSALTGIKEIASSAVCADYVIRIFFPLERISVTVNRGRSARTGAPVWLRFVLGAVQCRVQQAGAPVRDGAGRQDGDGRRCGAQRPPRRRRSGAAGVRRRGDDCGSTSKDLHLSADFLTGMEYHSTGTLPVLGRPRYCPGANSASSYICQNGHCCGETGCCTYYYELWWFWLLWSVLILFSCCCAYRHRQAKQRVQQQQRQREINLMAYHGACSYPSSMLDLSFLASLKLPSYEEVAAQPSTPPPPYSSVAYPRGSSHPGPSHMLSSQSSDNYTSCSCDSCCPSSPCSSSPSSAQLTDETDTSHTSTPSHSEAPPINSAPEFAQSSAATESHGETVSTPPHSFHEAGANPVLSRAEGMEAELSDSASLDCNGNRTVKTVTTVETVKTVKISQTIYSSNNKINAEETTTCNETPNNTTHTAITTHTSANNTSANSAENCNVINVVQTSNSTSPTSPISTDLHLVQPPSNTTQSVAPASQPSLTVPTPSSPSLSPSPVSLPSPSTPSLPPLLFPLSDPLGALSQQQSSPTNSPPAPPPPPPQSPPRPVLFSPDFLEPERRDSAVCDLDVDQTHFQQRRLTGDSGIEVCRCRIDREGDEDEEDEERGDPLEVGATAVPISIDSLHDSADCLIRAQLAPPPAAGEGLGEWPDTCSSAPSAPAKAEAVVIAMESI</sequence>
<dbReference type="PANTHER" id="PTHR16209:SF5">
    <property type="entry name" value="WW DOMAIN-BINDING PROTEIN 1"/>
    <property type="match status" value="1"/>
</dbReference>